<keyword evidence="1" id="KW-0472">Membrane</keyword>
<evidence type="ECO:0000256" key="1">
    <source>
        <dbReference type="SAM" id="Phobius"/>
    </source>
</evidence>
<evidence type="ECO:0000313" key="2">
    <source>
        <dbReference type="EMBL" id="GII01774.1"/>
    </source>
</evidence>
<sequence>MTVSIPLVLLLGAIVFIAWRYLHLRLWQALVCLLCGFLLAATALAPDIRRLISAALRWLTGS</sequence>
<organism evidence="2 3">
    <name type="scientific">Planobispora takensis</name>
    <dbReference type="NCBI Taxonomy" id="1367882"/>
    <lineage>
        <taxon>Bacteria</taxon>
        <taxon>Bacillati</taxon>
        <taxon>Actinomycetota</taxon>
        <taxon>Actinomycetes</taxon>
        <taxon>Streptosporangiales</taxon>
        <taxon>Streptosporangiaceae</taxon>
        <taxon>Planobispora</taxon>
    </lineage>
</organism>
<dbReference type="AlphaFoldDB" id="A0A8J3T699"/>
<evidence type="ECO:0008006" key="4">
    <source>
        <dbReference type="Google" id="ProtNLM"/>
    </source>
</evidence>
<accession>A0A8J3T699</accession>
<dbReference type="EMBL" id="BOOK01000027">
    <property type="protein sequence ID" value="GII01774.1"/>
    <property type="molecule type" value="Genomic_DNA"/>
</dbReference>
<dbReference type="Proteomes" id="UP000634476">
    <property type="component" value="Unassembled WGS sequence"/>
</dbReference>
<gene>
    <name evidence="2" type="ORF">Pta02_37820</name>
</gene>
<comment type="caution">
    <text evidence="2">The sequence shown here is derived from an EMBL/GenBank/DDBJ whole genome shotgun (WGS) entry which is preliminary data.</text>
</comment>
<keyword evidence="1" id="KW-0812">Transmembrane</keyword>
<name>A0A8J3T699_9ACTN</name>
<protein>
    <recommendedName>
        <fullName evidence="4">DUF2304 domain-containing protein</fullName>
    </recommendedName>
</protein>
<reference evidence="2" key="1">
    <citation type="submission" date="2021-01" db="EMBL/GenBank/DDBJ databases">
        <title>Whole genome shotgun sequence of Planobispora takensis NBRC 109077.</title>
        <authorList>
            <person name="Komaki H."/>
            <person name="Tamura T."/>
        </authorList>
    </citation>
    <scope>NUCLEOTIDE SEQUENCE</scope>
    <source>
        <strain evidence="2">NBRC 109077</strain>
    </source>
</reference>
<feature type="transmembrane region" description="Helical" evidence="1">
    <location>
        <begin position="5"/>
        <end position="22"/>
    </location>
</feature>
<keyword evidence="3" id="KW-1185">Reference proteome</keyword>
<feature type="transmembrane region" description="Helical" evidence="1">
    <location>
        <begin position="28"/>
        <end position="48"/>
    </location>
</feature>
<dbReference type="RefSeq" id="WP_203876143.1">
    <property type="nucleotide sequence ID" value="NZ_BOOK01000027.1"/>
</dbReference>
<proteinExistence type="predicted"/>
<evidence type="ECO:0000313" key="3">
    <source>
        <dbReference type="Proteomes" id="UP000634476"/>
    </source>
</evidence>
<keyword evidence="1" id="KW-1133">Transmembrane helix</keyword>